<feature type="transmembrane region" description="Helical" evidence="3">
    <location>
        <begin position="418"/>
        <end position="436"/>
    </location>
</feature>
<keyword evidence="5" id="KW-1185">Reference proteome</keyword>
<dbReference type="PANTHER" id="PTHR11360">
    <property type="entry name" value="MONOCARBOXYLATE TRANSPORTER"/>
    <property type="match status" value="1"/>
</dbReference>
<dbReference type="InterPro" id="IPR036259">
    <property type="entry name" value="MFS_trans_sf"/>
</dbReference>
<proteinExistence type="inferred from homology"/>
<comment type="subcellular location">
    <subcellularLocation>
        <location evidence="1">Membrane</location>
        <topology evidence="1">Multi-pass membrane protein</topology>
    </subcellularLocation>
</comment>
<evidence type="ECO:0000256" key="1">
    <source>
        <dbReference type="ARBA" id="ARBA00004141"/>
    </source>
</evidence>
<name>A0A0B8N5L9_TALPI</name>
<dbReference type="GO" id="GO:0016020">
    <property type="term" value="C:membrane"/>
    <property type="evidence" value="ECO:0007669"/>
    <property type="project" value="UniProtKB-SubCell"/>
</dbReference>
<keyword evidence="3" id="KW-0812">Transmembrane</keyword>
<feature type="transmembrane region" description="Helical" evidence="3">
    <location>
        <begin position="247"/>
        <end position="268"/>
    </location>
</feature>
<keyword evidence="3" id="KW-1133">Transmembrane helix</keyword>
<dbReference type="Pfam" id="PF07690">
    <property type="entry name" value="MFS_1"/>
    <property type="match status" value="1"/>
</dbReference>
<feature type="transmembrane region" description="Helical" evidence="3">
    <location>
        <begin position="193"/>
        <end position="215"/>
    </location>
</feature>
<dbReference type="GO" id="GO:0022857">
    <property type="term" value="F:transmembrane transporter activity"/>
    <property type="evidence" value="ECO:0007669"/>
    <property type="project" value="InterPro"/>
</dbReference>
<dbReference type="SUPFAM" id="SSF103473">
    <property type="entry name" value="MFS general substrate transporter"/>
    <property type="match status" value="1"/>
</dbReference>
<evidence type="ECO:0000256" key="2">
    <source>
        <dbReference type="ARBA" id="ARBA00006727"/>
    </source>
</evidence>
<dbReference type="Proteomes" id="UP000053095">
    <property type="component" value="Unassembled WGS sequence"/>
</dbReference>
<feature type="transmembrane region" description="Helical" evidence="3">
    <location>
        <begin position="357"/>
        <end position="377"/>
    </location>
</feature>
<feature type="transmembrane region" description="Helical" evidence="3">
    <location>
        <begin position="222"/>
        <end position="241"/>
    </location>
</feature>
<dbReference type="EMBL" id="DF933839">
    <property type="protein sequence ID" value="GAM41984.1"/>
    <property type="molecule type" value="Genomic_DNA"/>
</dbReference>
<accession>A0A0B8N5L9</accession>
<feature type="transmembrane region" description="Helical" evidence="3">
    <location>
        <begin position="311"/>
        <end position="331"/>
    </location>
</feature>
<feature type="transmembrane region" description="Helical" evidence="3">
    <location>
        <begin position="159"/>
        <end position="181"/>
    </location>
</feature>
<dbReference type="SUPFAM" id="SSF51735">
    <property type="entry name" value="NAD(P)-binding Rossmann-fold domains"/>
    <property type="match status" value="1"/>
</dbReference>
<evidence type="ECO:0000313" key="5">
    <source>
        <dbReference type="Proteomes" id="UP000053095"/>
    </source>
</evidence>
<evidence type="ECO:0000256" key="3">
    <source>
        <dbReference type="SAM" id="Phobius"/>
    </source>
</evidence>
<organism evidence="4 5">
    <name type="scientific">Talaromyces pinophilus</name>
    <name type="common">Penicillium pinophilum</name>
    <dbReference type="NCBI Taxonomy" id="128442"/>
    <lineage>
        <taxon>Eukaryota</taxon>
        <taxon>Fungi</taxon>
        <taxon>Dikarya</taxon>
        <taxon>Ascomycota</taxon>
        <taxon>Pezizomycotina</taxon>
        <taxon>Eurotiomycetes</taxon>
        <taxon>Eurotiomycetidae</taxon>
        <taxon>Eurotiales</taxon>
        <taxon>Trichocomaceae</taxon>
        <taxon>Talaromyces</taxon>
        <taxon>Talaromyces sect. Talaromyces</taxon>
    </lineage>
</organism>
<dbReference type="Gene3D" id="3.40.50.720">
    <property type="entry name" value="NAD(P)-binding Rossmann-like Domain"/>
    <property type="match status" value="1"/>
</dbReference>
<dbReference type="InterPro" id="IPR011701">
    <property type="entry name" value="MFS"/>
</dbReference>
<dbReference type="InterPro" id="IPR036291">
    <property type="entry name" value="NAD(P)-bd_dom_sf"/>
</dbReference>
<evidence type="ECO:0000313" key="4">
    <source>
        <dbReference type="EMBL" id="GAM41984.1"/>
    </source>
</evidence>
<sequence>MARKTTYPKPNAPFDFHGLYSGIHRFPGYAAYALSKTATCALADTLRQEALLYKSQQEIRVHCSFPGTFYSEQFTEEQIKNPALLKEFEGTNKEDCGLTAAKKLSTTPPSQSHELPPQISQQVATSAENDIPPDGGYGWVCVASTFWINAHTWGINSSVWLITNLSLTKKSFGVFLAYYLSHDLFTGTSSFEYGFIGGLSMSCALLVAPLATAVMGGLGTRAIRNIGALFQFASLIGASFATRIWHLFLSQALCFGLGMVFLFVGTSGIPAQWFRRKRSLANGITASGSGFGGLIYSLITSAMLESIGLQWTFRALAIICLTMIVLAANLLRDRNKAVGSQHRSFKAFKFRQPKFELFRHLGFFSMLGYVALIFTLADFSQASGLSAHQGSITSAMLNLGQCIGRPLTGWISMRLGRMNIAAAFTFLTGFLCLVMWTQTKNAAGIYSFAILAGMVGGTFWATVYAVLVDIVGISDLPSSLSLTWVILFIPCTVAEPIALSLRDSLKRHAPYLPVQLFTGFIVKRLSLTAVMINLQTTLVLQLISLEKLWEPLIKFKE</sequence>
<feature type="transmembrane region" description="Helical" evidence="3">
    <location>
        <begin position="479"/>
        <end position="501"/>
    </location>
</feature>
<dbReference type="PANTHER" id="PTHR11360:SF315">
    <property type="entry name" value="TRANSPORTER MCH2-RELATED"/>
    <property type="match status" value="1"/>
</dbReference>
<dbReference type="Gene3D" id="1.20.1250.20">
    <property type="entry name" value="MFS general substrate transporter like domains"/>
    <property type="match status" value="2"/>
</dbReference>
<dbReference type="InterPro" id="IPR050327">
    <property type="entry name" value="Proton-linked_MCT"/>
</dbReference>
<dbReference type="AlphaFoldDB" id="A0A0B8N5L9"/>
<protein>
    <submittedName>
        <fullName evidence="4">Uncharacterized protein</fullName>
    </submittedName>
</protein>
<feature type="transmembrane region" description="Helical" evidence="3">
    <location>
        <begin position="280"/>
        <end position="299"/>
    </location>
</feature>
<feature type="transmembrane region" description="Helical" evidence="3">
    <location>
        <begin position="443"/>
        <end position="467"/>
    </location>
</feature>
<reference evidence="5" key="1">
    <citation type="journal article" date="2015" name="Genome Announc.">
        <title>Draft genome sequence of Talaromyces cellulolyticus strain Y-94, a source of lignocellulosic biomass-degrading enzymes.</title>
        <authorList>
            <person name="Fujii T."/>
            <person name="Koike H."/>
            <person name="Sawayama S."/>
            <person name="Yano S."/>
            <person name="Inoue H."/>
        </authorList>
    </citation>
    <scope>NUCLEOTIDE SEQUENCE [LARGE SCALE GENOMIC DNA]</scope>
    <source>
        <strain evidence="5">Y-94</strain>
    </source>
</reference>
<comment type="similarity">
    <text evidence="2">Belongs to the major facilitator superfamily. Monocarboxylate porter (TC 2.A.1.13) family.</text>
</comment>
<gene>
    <name evidence="4" type="ORF">TCE0_043r15555</name>
</gene>
<keyword evidence="3" id="KW-0472">Membrane</keyword>